<dbReference type="Gene3D" id="3.40.50.11350">
    <property type="match status" value="1"/>
</dbReference>
<keyword evidence="5" id="KW-1185">Reference proteome</keyword>
<dbReference type="InterPro" id="IPR019378">
    <property type="entry name" value="GDP-Fuc_O-FucTrfase"/>
</dbReference>
<organism evidence="4 5">
    <name type="scientific">Rhizopus oryzae</name>
    <name type="common">Mucormycosis agent</name>
    <name type="synonym">Rhizopus arrhizus var. delemar</name>
    <dbReference type="NCBI Taxonomy" id="64495"/>
    <lineage>
        <taxon>Eukaryota</taxon>
        <taxon>Fungi</taxon>
        <taxon>Fungi incertae sedis</taxon>
        <taxon>Mucoromycota</taxon>
        <taxon>Mucoromycotina</taxon>
        <taxon>Mucoromycetes</taxon>
        <taxon>Mucorales</taxon>
        <taxon>Mucorineae</taxon>
        <taxon>Rhizopodaceae</taxon>
        <taxon>Rhizopus</taxon>
    </lineage>
</organism>
<proteinExistence type="predicted"/>
<gene>
    <name evidence="4" type="ORF">G6F64_006817</name>
</gene>
<dbReference type="PANTHER" id="PTHR36050:SF1">
    <property type="entry name" value="O-FUCOSYLTRANSFERASE 30"/>
    <property type="match status" value="1"/>
</dbReference>
<dbReference type="GO" id="GO:0006004">
    <property type="term" value="P:fucose metabolic process"/>
    <property type="evidence" value="ECO:0007669"/>
    <property type="project" value="UniProtKB-KW"/>
</dbReference>
<keyword evidence="2" id="KW-0294">Fucose metabolism</keyword>
<evidence type="ECO:0000256" key="1">
    <source>
        <dbReference type="ARBA" id="ARBA00022679"/>
    </source>
</evidence>
<comment type="caution">
    <text evidence="4">The sequence shown here is derived from an EMBL/GenBank/DDBJ whole genome shotgun (WGS) entry which is preliminary data.</text>
</comment>
<evidence type="ECO:0000313" key="4">
    <source>
        <dbReference type="EMBL" id="KAG1307436.1"/>
    </source>
</evidence>
<evidence type="ECO:0000256" key="2">
    <source>
        <dbReference type="ARBA" id="ARBA00023253"/>
    </source>
</evidence>
<accession>A0A9P6X7Y8</accession>
<evidence type="ECO:0008006" key="6">
    <source>
        <dbReference type="Google" id="ProtNLM"/>
    </source>
</evidence>
<dbReference type="AlphaFoldDB" id="A0A9P6X7Y8"/>
<dbReference type="PANTHER" id="PTHR36050">
    <property type="entry name" value="O-FUCOSYLTRANSFERASE 30"/>
    <property type="match status" value="1"/>
</dbReference>
<name>A0A9P6X7Y8_RHIOR</name>
<keyword evidence="1" id="KW-0808">Transferase</keyword>
<reference evidence="4" key="1">
    <citation type="journal article" date="2020" name="Microb. Genom.">
        <title>Genetic diversity of clinical and environmental Mucorales isolates obtained from an investigation of mucormycosis cases among solid organ transplant recipients.</title>
        <authorList>
            <person name="Nguyen M.H."/>
            <person name="Kaul D."/>
            <person name="Muto C."/>
            <person name="Cheng S.J."/>
            <person name="Richter R.A."/>
            <person name="Bruno V.M."/>
            <person name="Liu G."/>
            <person name="Beyhan S."/>
            <person name="Sundermann A.J."/>
            <person name="Mounaud S."/>
            <person name="Pasculle A.W."/>
            <person name="Nierman W.C."/>
            <person name="Driscoll E."/>
            <person name="Cumbie R."/>
            <person name="Clancy C.J."/>
            <person name="Dupont C.L."/>
        </authorList>
    </citation>
    <scope>NUCLEOTIDE SEQUENCE</scope>
    <source>
        <strain evidence="4">GL11</strain>
    </source>
</reference>
<sequence length="414" mass="48041">MFKSSLYSHLTLPHYFKKQQNQRYLAYLPHSGLSNQRIELANALLLAYMLNRTLLIPPAFLGSMFGWMPREELMNRLEWLTTPKPFNLLCQSPTPKKLASYIQQSRCEEYKRLGILHWSELHDLSPLLVDIQYQFQNTMSMKSIQENLGLSDDDIYKHEDAHLYDWRLYESREEAAEILKEQANYIDSFSGRRYFKLLLPHQFDRKEKLLFLGGIFGSTRLNVVDPKLKKMQEKIAHALHYRLDTSLGITAQSIVDYMGGKGSFMSLHFRTKDNPFKKNIPINLENFVKNMTEIVGGHESEECIKTLPKDIEMTVGKKVKVYIATDYRDPKGKNSTLLPWFQEFPCTTVLSDIPTYLFAPLDDPRDMVSPSKSFKNFLIPLVDAIVAAHGKSILITPRSTFSKYIEELHQVWVS</sequence>
<keyword evidence="3" id="KW-0119">Carbohydrate metabolism</keyword>
<dbReference type="Pfam" id="PF10250">
    <property type="entry name" value="O-FucT"/>
    <property type="match status" value="1"/>
</dbReference>
<dbReference type="EMBL" id="JAANQT010000946">
    <property type="protein sequence ID" value="KAG1307436.1"/>
    <property type="molecule type" value="Genomic_DNA"/>
</dbReference>
<protein>
    <recommendedName>
        <fullName evidence="6">O-fucosyltransferase family protein</fullName>
    </recommendedName>
</protein>
<evidence type="ECO:0000256" key="3">
    <source>
        <dbReference type="ARBA" id="ARBA00023277"/>
    </source>
</evidence>
<dbReference type="Proteomes" id="UP000716291">
    <property type="component" value="Unassembled WGS sequence"/>
</dbReference>
<dbReference type="GO" id="GO:0016740">
    <property type="term" value="F:transferase activity"/>
    <property type="evidence" value="ECO:0007669"/>
    <property type="project" value="UniProtKB-KW"/>
</dbReference>
<evidence type="ECO:0000313" key="5">
    <source>
        <dbReference type="Proteomes" id="UP000716291"/>
    </source>
</evidence>